<keyword evidence="1" id="KW-0812">Transmembrane</keyword>
<evidence type="ECO:0000256" key="1">
    <source>
        <dbReference type="SAM" id="Phobius"/>
    </source>
</evidence>
<dbReference type="AlphaFoldDB" id="A0A7W9IHT5"/>
<accession>A0A7W9IHT5</accession>
<keyword evidence="1" id="KW-1133">Transmembrane helix</keyword>
<gene>
    <name evidence="2" type="ORF">F4562_004042</name>
</gene>
<organism evidence="2 3">
    <name type="scientific">Streptosporangium becharense</name>
    <dbReference type="NCBI Taxonomy" id="1816182"/>
    <lineage>
        <taxon>Bacteria</taxon>
        <taxon>Bacillati</taxon>
        <taxon>Actinomycetota</taxon>
        <taxon>Actinomycetes</taxon>
        <taxon>Streptosporangiales</taxon>
        <taxon>Streptosporangiaceae</taxon>
        <taxon>Streptosporangium</taxon>
    </lineage>
</organism>
<protein>
    <submittedName>
        <fullName evidence="2">Uncharacterized protein</fullName>
    </submittedName>
</protein>
<feature type="transmembrane region" description="Helical" evidence="1">
    <location>
        <begin position="41"/>
        <end position="57"/>
    </location>
</feature>
<proteinExistence type="predicted"/>
<dbReference type="RefSeq" id="WP_184548719.1">
    <property type="nucleotide sequence ID" value="NZ_JACHMP010000001.1"/>
</dbReference>
<dbReference type="EMBL" id="JACHMP010000001">
    <property type="protein sequence ID" value="MBB5820980.1"/>
    <property type="molecule type" value="Genomic_DNA"/>
</dbReference>
<comment type="caution">
    <text evidence="2">The sequence shown here is derived from an EMBL/GenBank/DDBJ whole genome shotgun (WGS) entry which is preliminary data.</text>
</comment>
<sequence>MSSRMHRYFGRLGIRDLIRDHLNTLYEFGPNNKIHASWPDIALFYVLPVGVGIFFWIKDAQLYVSDVLLSGIAVLTGFLFGLLVHVFSVGVKVADDPRYGSGDRLPILIDELRANVSYSCGVGLLITVLLIFPVAFMKPEDLEDGLSSGMAGLFSTLFTHLILTLLMVVKRVRSAYKVMAK</sequence>
<dbReference type="Proteomes" id="UP000540685">
    <property type="component" value="Unassembled WGS sequence"/>
</dbReference>
<keyword evidence="1" id="KW-0472">Membrane</keyword>
<keyword evidence="3" id="KW-1185">Reference proteome</keyword>
<feature type="transmembrane region" description="Helical" evidence="1">
    <location>
        <begin position="115"/>
        <end position="137"/>
    </location>
</feature>
<reference evidence="2 3" key="1">
    <citation type="submission" date="2020-08" db="EMBL/GenBank/DDBJ databases">
        <title>Sequencing the genomes of 1000 actinobacteria strains.</title>
        <authorList>
            <person name="Klenk H.-P."/>
        </authorList>
    </citation>
    <scope>NUCLEOTIDE SEQUENCE [LARGE SCALE GENOMIC DNA]</scope>
    <source>
        <strain evidence="2 3">DSM 46887</strain>
    </source>
</reference>
<feature type="transmembrane region" description="Helical" evidence="1">
    <location>
        <begin position="69"/>
        <end position="94"/>
    </location>
</feature>
<feature type="transmembrane region" description="Helical" evidence="1">
    <location>
        <begin position="149"/>
        <end position="169"/>
    </location>
</feature>
<evidence type="ECO:0000313" key="2">
    <source>
        <dbReference type="EMBL" id="MBB5820980.1"/>
    </source>
</evidence>
<evidence type="ECO:0000313" key="3">
    <source>
        <dbReference type="Proteomes" id="UP000540685"/>
    </source>
</evidence>
<name>A0A7W9IHT5_9ACTN</name>